<name>A0A1I8I281_9PLAT</name>
<dbReference type="AlphaFoldDB" id="A0A1I8I281"/>
<proteinExistence type="predicted"/>
<dbReference type="Gene3D" id="3.10.20.90">
    <property type="entry name" value="Phosphatidylinositol 3-kinase Catalytic Subunit, Chain A, domain 1"/>
    <property type="match status" value="1"/>
</dbReference>
<reference evidence="2" key="1">
    <citation type="submission" date="2016-11" db="UniProtKB">
        <authorList>
            <consortium name="WormBaseParasite"/>
        </authorList>
    </citation>
    <scope>IDENTIFICATION</scope>
</reference>
<dbReference type="OrthoDB" id="1043111at2759"/>
<accession>A0A1I8I281</accession>
<dbReference type="InterPro" id="IPR040015">
    <property type="entry name" value="UBL3-like"/>
</dbReference>
<organism evidence="1 2">
    <name type="scientific">Macrostomum lignano</name>
    <dbReference type="NCBI Taxonomy" id="282301"/>
    <lineage>
        <taxon>Eukaryota</taxon>
        <taxon>Metazoa</taxon>
        <taxon>Spiralia</taxon>
        <taxon>Lophotrochozoa</taxon>
        <taxon>Platyhelminthes</taxon>
        <taxon>Rhabditophora</taxon>
        <taxon>Macrostomorpha</taxon>
        <taxon>Macrostomida</taxon>
        <taxon>Macrostomidae</taxon>
        <taxon>Macrostomum</taxon>
    </lineage>
</organism>
<dbReference type="PANTHER" id="PTHR13169:SF0">
    <property type="entry name" value="UBIQUITIN-LIKE PROTEIN 3"/>
    <property type="match status" value="1"/>
</dbReference>
<evidence type="ECO:0000313" key="2">
    <source>
        <dbReference type="WBParaSite" id="maker-uti_cns_0009409-snap-gene-0.4-mRNA-1"/>
    </source>
</evidence>
<keyword evidence="1" id="KW-1185">Reference proteome</keyword>
<dbReference type="WBParaSite" id="maker-uti_cns_0009409-snap-gene-0.4-mRNA-1">
    <property type="protein sequence ID" value="maker-uti_cns_0009409-snap-gene-0.4-mRNA-1"/>
    <property type="gene ID" value="maker-uti_cns_0009409-snap-gene-0.4"/>
</dbReference>
<dbReference type="PANTHER" id="PTHR13169">
    <property type="entry name" value="UBIQUITIN-LIKE PROTEIN 3 HCG-1 PROTEIN"/>
    <property type="match status" value="1"/>
</dbReference>
<sequence length="124" mass="14073">MDNELPMPLVPADRVNLRLLLVSGEVHNFLFNPDDCAQEITDFVFHNWPEDWSSAERPDSNILRLIYHGRFLHPSVTLSALRLPLGKTTVMHLVSRETAPPQPADEERRNSKRSDSGCHCCAVL</sequence>
<evidence type="ECO:0000313" key="1">
    <source>
        <dbReference type="Proteomes" id="UP000095280"/>
    </source>
</evidence>
<protein>
    <submittedName>
        <fullName evidence="2">Rad60-SLD_2 domain-containing protein</fullName>
    </submittedName>
</protein>
<dbReference type="Pfam" id="PF13881">
    <property type="entry name" value="Rad60-SLD_2"/>
    <property type="match status" value="1"/>
</dbReference>
<dbReference type="InterPro" id="IPR039540">
    <property type="entry name" value="UBL3-like_ubiquitin_dom"/>
</dbReference>
<dbReference type="InterPro" id="IPR029071">
    <property type="entry name" value="Ubiquitin-like_domsf"/>
</dbReference>
<dbReference type="SUPFAM" id="SSF54236">
    <property type="entry name" value="Ubiquitin-like"/>
    <property type="match status" value="1"/>
</dbReference>
<dbReference type="Proteomes" id="UP000095280">
    <property type="component" value="Unplaced"/>
</dbReference>